<evidence type="ECO:0000256" key="11">
    <source>
        <dbReference type="RuleBase" id="RU271113"/>
    </source>
</evidence>
<sequence>PVVELEYPNDAASERFILLARKDKDHYIPMMYLEKTLYTIVEYYFTPSQRAQIGTVPNDLLFKAFSPLLHLHLLHQIPKALPPLPHYLSLKSLESLSNEAPPRPRINYCRAVQRTINARDGPLLFKTIAEINKIFRTFKYPDLDADPFKETWTYNGGLPQKVLMRIINENHQRFVGPNIAKLRKSKAFSSKVYRELMPSLVCKILALMKLNQDSLLLDLGPGVGNVVVQAALQTGCRSYGIVLVPGPAQVAREMVEQFKIRCRMWGVTCGETELDEGHMLGSARVAELFPKADVVLVDNKSLNEALRPKFLDLKEAAVVISLKPFISSLNGLNTRVTERNVDNISAIFDIPTKRQIWRLYTRWAER</sequence>
<evidence type="ECO:0000256" key="4">
    <source>
        <dbReference type="ARBA" id="ARBA00022603"/>
    </source>
</evidence>
<name>A0A6A4HAJ6_9AGAR</name>
<dbReference type="AlphaFoldDB" id="A0A6A4HAJ6"/>
<dbReference type="PROSITE" id="PS51569">
    <property type="entry name" value="DOT1"/>
    <property type="match status" value="1"/>
</dbReference>
<evidence type="ECO:0000256" key="6">
    <source>
        <dbReference type="ARBA" id="ARBA00022691"/>
    </source>
</evidence>
<evidence type="ECO:0000256" key="1">
    <source>
        <dbReference type="ARBA" id="ARBA00004123"/>
    </source>
</evidence>
<gene>
    <name evidence="13" type="ORF">BT96DRAFT_826459</name>
</gene>
<comment type="catalytic activity">
    <reaction evidence="10 11">
        <text>L-lysyl(79)-[histone H3] + 3 S-adenosyl-L-methionine = N(6),N(6),N(6)-trimethyl-L-lysyl(79)-[histone H3] + 3 S-adenosyl-L-homocysteine + 3 H(+)</text>
        <dbReference type="Rhea" id="RHEA:60328"/>
        <dbReference type="Rhea" id="RHEA-COMP:15549"/>
        <dbReference type="Rhea" id="RHEA-COMP:15552"/>
        <dbReference type="ChEBI" id="CHEBI:15378"/>
        <dbReference type="ChEBI" id="CHEBI:29969"/>
        <dbReference type="ChEBI" id="CHEBI:57856"/>
        <dbReference type="ChEBI" id="CHEBI:59789"/>
        <dbReference type="ChEBI" id="CHEBI:61961"/>
        <dbReference type="EC" id="2.1.1.360"/>
    </reaction>
</comment>
<dbReference type="SUPFAM" id="SSF53335">
    <property type="entry name" value="S-adenosyl-L-methionine-dependent methyltransferases"/>
    <property type="match status" value="1"/>
</dbReference>
<evidence type="ECO:0000256" key="9">
    <source>
        <dbReference type="ARBA" id="ARBA00029821"/>
    </source>
</evidence>
<keyword evidence="7 11" id="KW-0156">Chromatin regulator</keyword>
<comment type="activity regulation">
    <text evidence="11">Ubiquitination of histone H2B to form H2BK123ub1 is required for efficient DOT1 methyltransferase activity on histone H3.</text>
</comment>
<organism evidence="13 14">
    <name type="scientific">Gymnopus androsaceus JB14</name>
    <dbReference type="NCBI Taxonomy" id="1447944"/>
    <lineage>
        <taxon>Eukaryota</taxon>
        <taxon>Fungi</taxon>
        <taxon>Dikarya</taxon>
        <taxon>Basidiomycota</taxon>
        <taxon>Agaricomycotina</taxon>
        <taxon>Agaricomycetes</taxon>
        <taxon>Agaricomycetidae</taxon>
        <taxon>Agaricales</taxon>
        <taxon>Marasmiineae</taxon>
        <taxon>Omphalotaceae</taxon>
        <taxon>Gymnopus</taxon>
    </lineage>
</organism>
<comment type="function">
    <text evidence="11">Histone methyltransferase that specifically trimethylates histone H3 to form H3K79me3. This methylation is required for telomere silencing and for the pachytene checkpoint during the meiotic cell cycle by allowing the recruitment of RAD9 to double strand breaks. Nucleosomes are preferred as substrate compared to free histone.</text>
</comment>
<dbReference type="EMBL" id="ML769534">
    <property type="protein sequence ID" value="KAE9395272.1"/>
    <property type="molecule type" value="Genomic_DNA"/>
</dbReference>
<keyword evidence="5 11" id="KW-0808">Transferase</keyword>
<dbReference type="GO" id="GO:0140956">
    <property type="term" value="F:histone H3K79 trimethyltransferase activity"/>
    <property type="evidence" value="ECO:0007669"/>
    <property type="project" value="UniProtKB-EC"/>
</dbReference>
<evidence type="ECO:0000259" key="12">
    <source>
        <dbReference type="PROSITE" id="PS51569"/>
    </source>
</evidence>
<reference evidence="13" key="1">
    <citation type="journal article" date="2019" name="Environ. Microbiol.">
        <title>Fungal ecological strategies reflected in gene transcription - a case study of two litter decomposers.</title>
        <authorList>
            <person name="Barbi F."/>
            <person name="Kohler A."/>
            <person name="Barry K."/>
            <person name="Baskaran P."/>
            <person name="Daum C."/>
            <person name="Fauchery L."/>
            <person name="Ihrmark K."/>
            <person name="Kuo A."/>
            <person name="LaButti K."/>
            <person name="Lipzen A."/>
            <person name="Morin E."/>
            <person name="Grigoriev I.V."/>
            <person name="Henrissat B."/>
            <person name="Lindahl B."/>
            <person name="Martin F."/>
        </authorList>
    </citation>
    <scope>NUCLEOTIDE SEQUENCE</scope>
    <source>
        <strain evidence="13">JB14</strain>
    </source>
</reference>
<evidence type="ECO:0000256" key="7">
    <source>
        <dbReference type="ARBA" id="ARBA00022853"/>
    </source>
</evidence>
<keyword evidence="8 11" id="KW-0539">Nucleus</keyword>
<dbReference type="EC" id="2.1.1.360" evidence="2 11"/>
<dbReference type="InterPro" id="IPR025789">
    <property type="entry name" value="DOT1_dom"/>
</dbReference>
<evidence type="ECO:0000256" key="10">
    <source>
        <dbReference type="ARBA" id="ARBA00047770"/>
    </source>
</evidence>
<dbReference type="InterPro" id="IPR030445">
    <property type="entry name" value="H3-K79_meTrfase"/>
</dbReference>
<dbReference type="PANTHER" id="PTHR21451">
    <property type="entry name" value="HISTONE H3 METHYLTRANSFERASE"/>
    <property type="match status" value="1"/>
</dbReference>
<dbReference type="GO" id="GO:0005634">
    <property type="term" value="C:nucleus"/>
    <property type="evidence" value="ECO:0007669"/>
    <property type="project" value="UniProtKB-SubCell"/>
</dbReference>
<proteinExistence type="inferred from homology"/>
<dbReference type="OrthoDB" id="443402at2759"/>
<evidence type="ECO:0000256" key="8">
    <source>
        <dbReference type="ARBA" id="ARBA00023242"/>
    </source>
</evidence>
<comment type="miscellaneous">
    <text evidence="11">In contrast to other lysine histone methyltransferases, it does not contain a SET domain, suggesting the existence of another mechanism for methylation of lysine residues of histones.</text>
</comment>
<evidence type="ECO:0000256" key="2">
    <source>
        <dbReference type="ARBA" id="ARBA00012190"/>
    </source>
</evidence>
<evidence type="ECO:0000313" key="14">
    <source>
        <dbReference type="Proteomes" id="UP000799118"/>
    </source>
</evidence>
<comment type="subcellular location">
    <subcellularLocation>
        <location evidence="1 11">Nucleus</location>
    </subcellularLocation>
</comment>
<dbReference type="PANTHER" id="PTHR21451:SF0">
    <property type="entry name" value="HISTONE-LYSINE N-METHYLTRANSFERASE, H3 LYSINE-79 SPECIFIC"/>
    <property type="match status" value="1"/>
</dbReference>
<dbReference type="Gene3D" id="3.40.50.150">
    <property type="entry name" value="Vaccinia Virus protein VP39"/>
    <property type="match status" value="1"/>
</dbReference>
<dbReference type="GO" id="GO:0000077">
    <property type="term" value="P:DNA damage checkpoint signaling"/>
    <property type="evidence" value="ECO:0007669"/>
    <property type="project" value="TreeGrafter"/>
</dbReference>
<keyword evidence="14" id="KW-1185">Reference proteome</keyword>
<feature type="domain" description="DOT1" evidence="12">
    <location>
        <begin position="67"/>
        <end position="366"/>
    </location>
</feature>
<evidence type="ECO:0000256" key="3">
    <source>
        <dbReference type="ARBA" id="ARBA00020987"/>
    </source>
</evidence>
<dbReference type="InterPro" id="IPR029063">
    <property type="entry name" value="SAM-dependent_MTases_sf"/>
</dbReference>
<dbReference type="Proteomes" id="UP000799118">
    <property type="component" value="Unassembled WGS sequence"/>
</dbReference>
<evidence type="ECO:0000313" key="13">
    <source>
        <dbReference type="EMBL" id="KAE9395272.1"/>
    </source>
</evidence>
<evidence type="ECO:0000256" key="5">
    <source>
        <dbReference type="ARBA" id="ARBA00022679"/>
    </source>
</evidence>
<comment type="similarity">
    <text evidence="11">Belongs to the class I-like SAM-binding methyltransferase superfamily. DOT1 family.</text>
</comment>
<feature type="non-terminal residue" evidence="13">
    <location>
        <position position="1"/>
    </location>
</feature>
<keyword evidence="4 11" id="KW-0489">Methyltransferase</keyword>
<protein>
    <recommendedName>
        <fullName evidence="3 11">Histone-lysine N-methyltransferase, H3 lysine-79 specific</fullName>
        <ecNumber evidence="2 11">2.1.1.360</ecNumber>
    </recommendedName>
    <alternativeName>
        <fullName evidence="9 11">Histone H3-K79 methyltransferase</fullName>
    </alternativeName>
</protein>
<dbReference type="Pfam" id="PF08123">
    <property type="entry name" value="DOT1"/>
    <property type="match status" value="1"/>
</dbReference>
<dbReference type="GO" id="GO:0032259">
    <property type="term" value="P:methylation"/>
    <property type="evidence" value="ECO:0007669"/>
    <property type="project" value="UniProtKB-KW"/>
</dbReference>
<accession>A0A6A4HAJ6</accession>
<dbReference type="GO" id="GO:0006281">
    <property type="term" value="P:DNA repair"/>
    <property type="evidence" value="ECO:0007669"/>
    <property type="project" value="TreeGrafter"/>
</dbReference>
<keyword evidence="6 11" id="KW-0949">S-adenosyl-L-methionine</keyword>